<keyword evidence="5" id="KW-1185">Reference proteome</keyword>
<dbReference type="InterPro" id="IPR026960">
    <property type="entry name" value="RVT-Znf"/>
</dbReference>
<dbReference type="PANTHER" id="PTHR47723">
    <property type="entry name" value="OS05G0353850 PROTEIN"/>
    <property type="match status" value="1"/>
</dbReference>
<organism evidence="4 5">
    <name type="scientific">Senna tora</name>
    <dbReference type="NCBI Taxonomy" id="362788"/>
    <lineage>
        <taxon>Eukaryota</taxon>
        <taxon>Viridiplantae</taxon>
        <taxon>Streptophyta</taxon>
        <taxon>Embryophyta</taxon>
        <taxon>Tracheophyta</taxon>
        <taxon>Spermatophyta</taxon>
        <taxon>Magnoliopsida</taxon>
        <taxon>eudicotyledons</taxon>
        <taxon>Gunneridae</taxon>
        <taxon>Pentapetalae</taxon>
        <taxon>rosids</taxon>
        <taxon>fabids</taxon>
        <taxon>Fabales</taxon>
        <taxon>Fabaceae</taxon>
        <taxon>Caesalpinioideae</taxon>
        <taxon>Cassia clade</taxon>
        <taxon>Senna</taxon>
    </lineage>
</organism>
<gene>
    <name evidence="4" type="ORF">G2W53_042045</name>
</gene>
<dbReference type="GO" id="GO:0004523">
    <property type="term" value="F:RNA-DNA hybrid ribonuclease activity"/>
    <property type="evidence" value="ECO:0007669"/>
    <property type="project" value="InterPro"/>
</dbReference>
<feature type="transmembrane region" description="Helical" evidence="1">
    <location>
        <begin position="525"/>
        <end position="543"/>
    </location>
</feature>
<dbReference type="GO" id="GO:0003676">
    <property type="term" value="F:nucleic acid binding"/>
    <property type="evidence" value="ECO:0007669"/>
    <property type="project" value="InterPro"/>
</dbReference>
<evidence type="ECO:0000313" key="5">
    <source>
        <dbReference type="Proteomes" id="UP000634136"/>
    </source>
</evidence>
<dbReference type="InterPro" id="IPR002156">
    <property type="entry name" value="RNaseH_domain"/>
</dbReference>
<proteinExistence type="predicted"/>
<dbReference type="OrthoDB" id="1110565at2759"/>
<dbReference type="Proteomes" id="UP000634136">
    <property type="component" value="Unassembled WGS sequence"/>
</dbReference>
<sequence>MKAGIGSRPSHTWRSLLAGRELLSKGLQKFVGDGKTTFIWKDPWIPGVGVREPIHPINDAPIVTMVCELMNEDGTCWDERKLEVVFDAELCRKIRCIPLRRNGQIDSWSWKAEASGLFFVRSCYKLAMEEVWEQIAIIPYLFCAVPNGFWKSISKLPLNSRYKIFLWRACIGIIPSIEALKQRGMHIDEGCIMCGTEMENTYHSLVDCSSLVQIWEEARHDFTARVYHNSLIELLSVDWMRWDQEQRCYFTIALYLMWDRRNKKKFTNEVINLNGLWTRVERCWDELQVARIHEIDECDVPSNLSWEKPKHPFIKVNVDAAVKSSGEGALGGVLRDCYGCVLGAFISSTPVLNDVALIEAMAVEKGMLMAWEAGVKHLIVECDSQLVVNMLNSVCNHASILCGVCMNILDLRFKFNEVVFKWIPRSCNNVADCMSRVAKALSQDRTWSLSSPVVAMPFTIGNFRRFVSYTSSKILALGLLKGVSPNHSCAYSFRVEGNTWHITSSDAPAYSMAALFALRLVDRSIFFLMFAVVDVLCAFVGFIS</sequence>
<dbReference type="AlphaFoldDB" id="A0A834ST33"/>
<feature type="domain" description="RNase H type-1" evidence="2">
    <location>
        <begin position="317"/>
        <end position="436"/>
    </location>
</feature>
<dbReference type="Pfam" id="PF13966">
    <property type="entry name" value="zf-RVT"/>
    <property type="match status" value="1"/>
</dbReference>
<dbReference type="InterPro" id="IPR012337">
    <property type="entry name" value="RNaseH-like_sf"/>
</dbReference>
<dbReference type="SUPFAM" id="SSF53098">
    <property type="entry name" value="Ribonuclease H-like"/>
    <property type="match status" value="1"/>
</dbReference>
<dbReference type="Pfam" id="PF13456">
    <property type="entry name" value="RVT_3"/>
    <property type="match status" value="1"/>
</dbReference>
<dbReference type="PANTHER" id="PTHR47723:SF24">
    <property type="entry name" value="RNASE H TYPE-1 DOMAIN-CONTAINING PROTEIN"/>
    <property type="match status" value="1"/>
</dbReference>
<evidence type="ECO:0000259" key="2">
    <source>
        <dbReference type="Pfam" id="PF13456"/>
    </source>
</evidence>
<dbReference type="EMBL" id="JAAIUW010000013">
    <property type="protein sequence ID" value="KAF7802934.1"/>
    <property type="molecule type" value="Genomic_DNA"/>
</dbReference>
<keyword evidence="1" id="KW-0812">Transmembrane</keyword>
<evidence type="ECO:0008006" key="6">
    <source>
        <dbReference type="Google" id="ProtNLM"/>
    </source>
</evidence>
<protein>
    <recommendedName>
        <fullName evidence="6">RNase H type-1 domain-containing protein</fullName>
    </recommendedName>
</protein>
<dbReference type="InterPro" id="IPR044730">
    <property type="entry name" value="RNase_H-like_dom_plant"/>
</dbReference>
<dbReference type="Gene3D" id="3.30.420.10">
    <property type="entry name" value="Ribonuclease H-like superfamily/Ribonuclease H"/>
    <property type="match status" value="1"/>
</dbReference>
<accession>A0A834ST33</accession>
<name>A0A834ST33_9FABA</name>
<reference evidence="4" key="1">
    <citation type="submission" date="2020-09" db="EMBL/GenBank/DDBJ databases">
        <title>Genome-Enabled Discovery of Anthraquinone Biosynthesis in Senna tora.</title>
        <authorList>
            <person name="Kang S.-H."/>
            <person name="Pandey R.P."/>
            <person name="Lee C.-M."/>
            <person name="Sim J.-S."/>
            <person name="Jeong J.-T."/>
            <person name="Choi B.-S."/>
            <person name="Jung M."/>
            <person name="Ginzburg D."/>
            <person name="Zhao K."/>
            <person name="Won S.Y."/>
            <person name="Oh T.-J."/>
            <person name="Yu Y."/>
            <person name="Kim N.-H."/>
            <person name="Lee O.R."/>
            <person name="Lee T.-H."/>
            <person name="Bashyal P."/>
            <person name="Kim T.-S."/>
            <person name="Lee W.-H."/>
            <person name="Kawkins C."/>
            <person name="Kim C.-K."/>
            <person name="Kim J.S."/>
            <person name="Ahn B.O."/>
            <person name="Rhee S.Y."/>
            <person name="Sohng J.K."/>
        </authorList>
    </citation>
    <scope>NUCLEOTIDE SEQUENCE</scope>
    <source>
        <tissue evidence="4">Leaf</tissue>
    </source>
</reference>
<comment type="caution">
    <text evidence="4">The sequence shown here is derived from an EMBL/GenBank/DDBJ whole genome shotgun (WGS) entry which is preliminary data.</text>
</comment>
<dbReference type="InterPro" id="IPR036397">
    <property type="entry name" value="RNaseH_sf"/>
</dbReference>
<feature type="domain" description="Reverse transcriptase zinc-binding" evidence="3">
    <location>
        <begin position="148"/>
        <end position="215"/>
    </location>
</feature>
<evidence type="ECO:0000259" key="3">
    <source>
        <dbReference type="Pfam" id="PF13966"/>
    </source>
</evidence>
<keyword evidence="1" id="KW-1133">Transmembrane helix</keyword>
<evidence type="ECO:0000313" key="4">
    <source>
        <dbReference type="EMBL" id="KAF7802934.1"/>
    </source>
</evidence>
<evidence type="ECO:0000256" key="1">
    <source>
        <dbReference type="SAM" id="Phobius"/>
    </source>
</evidence>
<dbReference type="InterPro" id="IPR053151">
    <property type="entry name" value="RNase_H-like"/>
</dbReference>
<keyword evidence="1" id="KW-0472">Membrane</keyword>
<dbReference type="CDD" id="cd06222">
    <property type="entry name" value="RNase_H_like"/>
    <property type="match status" value="1"/>
</dbReference>